<accession>A0A090RVR5</accession>
<dbReference type="InterPro" id="IPR017745">
    <property type="entry name" value="BcsE"/>
</dbReference>
<dbReference type="AlphaFoldDB" id="A0A090RVR5"/>
<name>A0A090RVR5_9VIBR</name>
<dbReference type="GO" id="GO:0035438">
    <property type="term" value="F:cyclic-di-GMP binding"/>
    <property type="evidence" value="ECO:0007669"/>
    <property type="project" value="InterPro"/>
</dbReference>
<dbReference type="Proteomes" id="UP000029228">
    <property type="component" value="Unassembled WGS sequence"/>
</dbReference>
<evidence type="ECO:0000313" key="1">
    <source>
        <dbReference type="EMBL" id="GAL19495.1"/>
    </source>
</evidence>
<comment type="caution">
    <text evidence="1">The sequence shown here is derived from an EMBL/GenBank/DDBJ whole genome shotgun (WGS) entry which is preliminary data.</text>
</comment>
<reference evidence="1 2" key="2">
    <citation type="submission" date="2014-09" db="EMBL/GenBank/DDBJ databases">
        <authorList>
            <consortium name="NBRP consortium"/>
            <person name="Sawabe T."/>
            <person name="Meirelles P."/>
            <person name="Nakanishi M."/>
            <person name="Sayaka M."/>
            <person name="Hattori M."/>
            <person name="Ohkuma M."/>
        </authorList>
    </citation>
    <scope>NUCLEOTIDE SEQUENCE [LARGE SCALE GENOMIC DNA]</scope>
    <source>
        <strain evidence="2">JCM19235</strain>
    </source>
</reference>
<organism evidence="1 2">
    <name type="scientific">Vibrio maritimus</name>
    <dbReference type="NCBI Taxonomy" id="990268"/>
    <lineage>
        <taxon>Bacteria</taxon>
        <taxon>Pseudomonadati</taxon>
        <taxon>Pseudomonadota</taxon>
        <taxon>Gammaproteobacteria</taxon>
        <taxon>Vibrionales</taxon>
        <taxon>Vibrionaceae</taxon>
        <taxon>Vibrio</taxon>
    </lineage>
</organism>
<dbReference type="STRING" id="990268.JCM19235_851"/>
<evidence type="ECO:0000313" key="2">
    <source>
        <dbReference type="Proteomes" id="UP000029228"/>
    </source>
</evidence>
<gene>
    <name evidence="1" type="ORF">JCM19235_851</name>
</gene>
<protein>
    <recommendedName>
        <fullName evidence="3">Cellulose biosynthesis protein BcsE</fullName>
    </recommendedName>
</protein>
<proteinExistence type="predicted"/>
<dbReference type="EMBL" id="BBMR01000004">
    <property type="protein sequence ID" value="GAL19495.1"/>
    <property type="molecule type" value="Genomic_DNA"/>
</dbReference>
<keyword evidence="2" id="KW-1185">Reference proteome</keyword>
<evidence type="ECO:0008006" key="3">
    <source>
        <dbReference type="Google" id="ProtNLM"/>
    </source>
</evidence>
<sequence length="470" mass="53306">MTQQIIYINSWESLENLLISDEKFPLLTLKTDLFTSPLGKDFLTKGNHLTEKCSEFINQSFDHILLSKQALSISDFLDDLSRIPFKEDIHIVILLDLSQSANLDVKFAIEQATNNFLNITFLLMDINEKHNTAEHKANLRGNSIFLGELKTLKKQCFLKVSLYQNANTRIENKLFVLTTDGNYQQRNVLPVLVSSLAASSEFLQTHGFQSFENFNFPNAIIESNNASVVVLPCRGFGDIGRVAETILESKNLYGESIHFVVKELTPCIRYNDFHMLITAGAQGIVEHNKNEAALYDQVRLASLTKMEASFLSMQNLLEQFESPVSESGFINYSDFKSITLDAIELCKNTQIEYALVELIPYSSVPLNEVVSYSKMKRKGDIACQIDGRILIFFSSLRRYEIQQALLNVFAVAPSELFIDEIQRTTAETIIDRLSNLQAIDYLDKSETDILEPDTAIPMSRYAKPVIWDDV</sequence>
<dbReference type="Pfam" id="PF10995">
    <property type="entry name" value="CBP_BcsE"/>
    <property type="match status" value="1"/>
</dbReference>
<reference evidence="1 2" key="1">
    <citation type="submission" date="2014-09" db="EMBL/GenBank/DDBJ databases">
        <title>Vibrio maritimus JCM 19235. (C45) whole genome shotgun sequence.</title>
        <authorList>
            <person name="Sawabe T."/>
            <person name="Meirelles P."/>
            <person name="Nakanishi M."/>
            <person name="Sayaka M."/>
            <person name="Hattori M."/>
            <person name="Ohkuma M."/>
        </authorList>
    </citation>
    <scope>NUCLEOTIDE SEQUENCE [LARGE SCALE GENOMIC DNA]</scope>
    <source>
        <strain evidence="2">JCM19235</strain>
    </source>
</reference>